<dbReference type="OrthoDB" id="9815217at2"/>
<comment type="caution">
    <text evidence="13">The sequence shown here is derived from an EMBL/GenBank/DDBJ whole genome shotgun (WGS) entry which is preliminary data.</text>
</comment>
<dbReference type="RefSeq" id="WP_068725346.1">
    <property type="nucleotide sequence ID" value="NZ_LSKU01000001.1"/>
</dbReference>
<dbReference type="Pfam" id="PF13677">
    <property type="entry name" value="MotB_plug"/>
    <property type="match status" value="1"/>
</dbReference>
<dbReference type="Pfam" id="PF00691">
    <property type="entry name" value="OmpA"/>
    <property type="match status" value="1"/>
</dbReference>
<dbReference type="Gene3D" id="3.30.1330.60">
    <property type="entry name" value="OmpA-like domain"/>
    <property type="match status" value="1"/>
</dbReference>
<comment type="similarity">
    <text evidence="3">Belongs to the MotB family.</text>
</comment>
<dbReference type="PROSITE" id="PS51123">
    <property type="entry name" value="OMPA_2"/>
    <property type="match status" value="1"/>
</dbReference>
<dbReference type="InterPro" id="IPR006664">
    <property type="entry name" value="OMP_bac"/>
</dbReference>
<dbReference type="GO" id="GO:0009279">
    <property type="term" value="C:cell outer membrane"/>
    <property type="evidence" value="ECO:0007669"/>
    <property type="project" value="UniProtKB-SubCell"/>
</dbReference>
<name>A0A135L558_9BACI</name>
<evidence type="ECO:0000256" key="7">
    <source>
        <dbReference type="ARBA" id="ARBA00023136"/>
    </source>
</evidence>
<dbReference type="SUPFAM" id="SSF103088">
    <property type="entry name" value="OmpA-like"/>
    <property type="match status" value="1"/>
</dbReference>
<dbReference type="InterPro" id="IPR025713">
    <property type="entry name" value="MotB-like_N_dom"/>
</dbReference>
<evidence type="ECO:0000256" key="11">
    <source>
        <dbReference type="SAM" id="Phobius"/>
    </source>
</evidence>
<evidence type="ECO:0000256" key="2">
    <source>
        <dbReference type="ARBA" id="ARBA00004442"/>
    </source>
</evidence>
<proteinExistence type="inferred from homology"/>
<evidence type="ECO:0000256" key="9">
    <source>
        <dbReference type="PROSITE-ProRule" id="PRU00473"/>
    </source>
</evidence>
<organism evidence="13 14">
    <name type="scientific">Tepidibacillus decaturensis</name>
    <dbReference type="NCBI Taxonomy" id="1413211"/>
    <lineage>
        <taxon>Bacteria</taxon>
        <taxon>Bacillati</taxon>
        <taxon>Bacillota</taxon>
        <taxon>Bacilli</taxon>
        <taxon>Bacillales</taxon>
        <taxon>Bacillaceae</taxon>
        <taxon>Tepidibacillus</taxon>
    </lineage>
</organism>
<evidence type="ECO:0000256" key="10">
    <source>
        <dbReference type="SAM" id="Coils"/>
    </source>
</evidence>
<feature type="coiled-coil region" evidence="10">
    <location>
        <begin position="81"/>
        <end position="116"/>
    </location>
</feature>
<dbReference type="PANTHER" id="PTHR30329:SF21">
    <property type="entry name" value="LIPOPROTEIN YIAD-RELATED"/>
    <property type="match status" value="1"/>
</dbReference>
<evidence type="ECO:0000256" key="8">
    <source>
        <dbReference type="ARBA" id="ARBA00023237"/>
    </source>
</evidence>
<sequence length="261" mass="30151">MSNRRKKKGEAPENHERWLITYADLITLLMIFFVVMYSMSKLEVQKFDQIAASLSDAFYYSSFVEGTGKNGITGTGDGQQNKLKENIIKNLEDEHQKQLEKGLKDLRKKVEQYIKANHLEDSIEMIELPRGIQISLKEKIFFDLGKAEIKPEARGILDSLAAMFKEIQNPLSIEGHTDNLPIRPGSTYKSNFDLSAARSSSVLHYLIEKHQIKPERLRIVGYGEYQPVYKNDTQEHRQANRRVNIVILRYEYETNEQLGIN</sequence>
<dbReference type="PRINTS" id="PR01021">
    <property type="entry name" value="OMPADOMAIN"/>
</dbReference>
<evidence type="ECO:0000313" key="14">
    <source>
        <dbReference type="Proteomes" id="UP000070352"/>
    </source>
</evidence>
<dbReference type="PANTHER" id="PTHR30329">
    <property type="entry name" value="STATOR ELEMENT OF FLAGELLAR MOTOR COMPLEX"/>
    <property type="match status" value="1"/>
</dbReference>
<evidence type="ECO:0000256" key="4">
    <source>
        <dbReference type="ARBA" id="ARBA00022475"/>
    </source>
</evidence>
<keyword evidence="14" id="KW-1185">Reference proteome</keyword>
<dbReference type="AlphaFoldDB" id="A0A135L558"/>
<dbReference type="InterPro" id="IPR036737">
    <property type="entry name" value="OmpA-like_sf"/>
</dbReference>
<keyword evidence="7 9" id="KW-0472">Membrane</keyword>
<evidence type="ECO:0000259" key="12">
    <source>
        <dbReference type="PROSITE" id="PS51123"/>
    </source>
</evidence>
<keyword evidence="5 11" id="KW-0812">Transmembrane</keyword>
<keyword evidence="4" id="KW-1003">Cell membrane</keyword>
<keyword evidence="6 11" id="KW-1133">Transmembrane helix</keyword>
<comment type="subcellular location">
    <subcellularLocation>
        <location evidence="1">Cell membrane</location>
        <topology evidence="1">Single-pass membrane protein</topology>
    </subcellularLocation>
    <subcellularLocation>
        <location evidence="2">Cell outer membrane</location>
    </subcellularLocation>
</comment>
<dbReference type="Proteomes" id="UP000070352">
    <property type="component" value="Unassembled WGS sequence"/>
</dbReference>
<evidence type="ECO:0000256" key="3">
    <source>
        <dbReference type="ARBA" id="ARBA00008914"/>
    </source>
</evidence>
<feature type="domain" description="OmpA-like" evidence="12">
    <location>
        <begin position="130"/>
        <end position="251"/>
    </location>
</feature>
<dbReference type="InterPro" id="IPR006665">
    <property type="entry name" value="OmpA-like"/>
</dbReference>
<evidence type="ECO:0000256" key="6">
    <source>
        <dbReference type="ARBA" id="ARBA00022989"/>
    </source>
</evidence>
<dbReference type="GO" id="GO:0005886">
    <property type="term" value="C:plasma membrane"/>
    <property type="evidence" value="ECO:0007669"/>
    <property type="project" value="UniProtKB-SubCell"/>
</dbReference>
<keyword evidence="8" id="KW-0998">Cell outer membrane</keyword>
<keyword evidence="10" id="KW-0175">Coiled coil</keyword>
<reference evidence="13 14" key="1">
    <citation type="submission" date="2016-02" db="EMBL/GenBank/DDBJ databases">
        <title>Draft Genome for Tepidibacillus decaturensis nov. sp. Strain Z9, an Anaerobic, Moderately Thermophilic and Heterotrophic Bacterium from Deep Subsurface of the Illinois Basin, USA.</title>
        <authorList>
            <person name="Dong Y."/>
            <person name="Chang J.Y."/>
            <person name="Sanford R."/>
            <person name="Fouke B.W."/>
        </authorList>
    </citation>
    <scope>NUCLEOTIDE SEQUENCE [LARGE SCALE GENOMIC DNA]</scope>
    <source>
        <strain evidence="13 14">Z9</strain>
    </source>
</reference>
<dbReference type="EMBL" id="LSKU01000001">
    <property type="protein sequence ID" value="KXG44070.1"/>
    <property type="molecule type" value="Genomic_DNA"/>
</dbReference>
<protein>
    <recommendedName>
        <fullName evidence="12">OmpA-like domain-containing protein</fullName>
    </recommendedName>
</protein>
<dbReference type="STRING" id="1413211.U473_08665"/>
<evidence type="ECO:0000256" key="5">
    <source>
        <dbReference type="ARBA" id="ARBA00022692"/>
    </source>
</evidence>
<feature type="transmembrane region" description="Helical" evidence="11">
    <location>
        <begin position="20"/>
        <end position="39"/>
    </location>
</feature>
<evidence type="ECO:0000313" key="13">
    <source>
        <dbReference type="EMBL" id="KXG44070.1"/>
    </source>
</evidence>
<gene>
    <name evidence="13" type="ORF">U473_08665</name>
</gene>
<accession>A0A135L558</accession>
<dbReference type="CDD" id="cd07185">
    <property type="entry name" value="OmpA_C-like"/>
    <property type="match status" value="1"/>
</dbReference>
<dbReference type="InterPro" id="IPR050330">
    <property type="entry name" value="Bact_OuterMem_StrucFunc"/>
</dbReference>
<evidence type="ECO:0000256" key="1">
    <source>
        <dbReference type="ARBA" id="ARBA00004162"/>
    </source>
</evidence>